<dbReference type="Gene3D" id="6.10.140.2220">
    <property type="match status" value="1"/>
</dbReference>
<evidence type="ECO:0000259" key="5">
    <source>
        <dbReference type="PROSITE" id="PS50865"/>
    </source>
</evidence>
<dbReference type="OrthoDB" id="537994at2759"/>
<name>A0A8J4FD06_9CHLO</name>
<dbReference type="GO" id="GO:0008270">
    <property type="term" value="F:zinc ion binding"/>
    <property type="evidence" value="ECO:0007669"/>
    <property type="project" value="UniProtKB-KW"/>
</dbReference>
<feature type="domain" description="MYND-type" evidence="5">
    <location>
        <begin position="18"/>
        <end position="57"/>
    </location>
</feature>
<dbReference type="Proteomes" id="UP000747110">
    <property type="component" value="Unassembled WGS sequence"/>
</dbReference>
<accession>A0A8J4FD06</accession>
<evidence type="ECO:0000313" key="6">
    <source>
        <dbReference type="EMBL" id="GIL69956.1"/>
    </source>
</evidence>
<keyword evidence="3" id="KW-0862">Zinc</keyword>
<evidence type="ECO:0000256" key="2">
    <source>
        <dbReference type="ARBA" id="ARBA00022771"/>
    </source>
</evidence>
<keyword evidence="2 4" id="KW-0863">Zinc-finger</keyword>
<dbReference type="Pfam" id="PF01753">
    <property type="entry name" value="zf-MYND"/>
    <property type="match status" value="1"/>
</dbReference>
<dbReference type="EMBL" id="BNCP01000001">
    <property type="protein sequence ID" value="GIL69956.1"/>
    <property type="molecule type" value="Genomic_DNA"/>
</dbReference>
<dbReference type="AlphaFoldDB" id="A0A8J4FD06"/>
<organism evidence="6 7">
    <name type="scientific">Volvox reticuliferus</name>
    <dbReference type="NCBI Taxonomy" id="1737510"/>
    <lineage>
        <taxon>Eukaryota</taxon>
        <taxon>Viridiplantae</taxon>
        <taxon>Chlorophyta</taxon>
        <taxon>core chlorophytes</taxon>
        <taxon>Chlorophyceae</taxon>
        <taxon>CS clade</taxon>
        <taxon>Chlamydomonadales</taxon>
        <taxon>Volvocaceae</taxon>
        <taxon>Volvox</taxon>
    </lineage>
</organism>
<gene>
    <name evidence="6" type="ORF">Vretifemale_796</name>
</gene>
<evidence type="ECO:0000256" key="1">
    <source>
        <dbReference type="ARBA" id="ARBA00022723"/>
    </source>
</evidence>
<dbReference type="InterPro" id="IPR002893">
    <property type="entry name" value="Znf_MYND"/>
</dbReference>
<dbReference type="PROSITE" id="PS50865">
    <property type="entry name" value="ZF_MYND_2"/>
    <property type="match status" value="1"/>
</dbReference>
<dbReference type="PANTHER" id="PTHR28069:SF2">
    <property type="entry name" value="GH20023P"/>
    <property type="match status" value="1"/>
</dbReference>
<protein>
    <recommendedName>
        <fullName evidence="5">MYND-type domain-containing protein</fullName>
    </recommendedName>
</protein>
<dbReference type="SUPFAM" id="SSF144232">
    <property type="entry name" value="HIT/MYND zinc finger-like"/>
    <property type="match status" value="1"/>
</dbReference>
<evidence type="ECO:0000256" key="4">
    <source>
        <dbReference type="PROSITE-ProRule" id="PRU00134"/>
    </source>
</evidence>
<comment type="caution">
    <text evidence="6">The sequence shown here is derived from an EMBL/GenBank/DDBJ whole genome shotgun (WGS) entry which is preliminary data.</text>
</comment>
<keyword evidence="1" id="KW-0479">Metal-binding</keyword>
<proteinExistence type="predicted"/>
<keyword evidence="7" id="KW-1185">Reference proteome</keyword>
<dbReference type="PANTHER" id="PTHR28069">
    <property type="entry name" value="GH20023P"/>
    <property type="match status" value="1"/>
</dbReference>
<reference evidence="6" key="1">
    <citation type="journal article" date="2021" name="Proc. Natl. Acad. Sci. U.S.A.">
        <title>Three genomes in the algal genus Volvox reveal the fate of a haploid sex-determining region after a transition to homothallism.</title>
        <authorList>
            <person name="Yamamoto K."/>
            <person name="Hamaji T."/>
            <person name="Kawai-Toyooka H."/>
            <person name="Matsuzaki R."/>
            <person name="Takahashi F."/>
            <person name="Nishimura Y."/>
            <person name="Kawachi M."/>
            <person name="Noguchi H."/>
            <person name="Minakuchi Y."/>
            <person name="Umen J.G."/>
            <person name="Toyoda A."/>
            <person name="Nozaki H."/>
        </authorList>
    </citation>
    <scope>NUCLEOTIDE SEQUENCE</scope>
    <source>
        <strain evidence="6">NIES-3786</strain>
    </source>
</reference>
<feature type="non-terminal residue" evidence="6">
    <location>
        <position position="527"/>
    </location>
</feature>
<evidence type="ECO:0000256" key="3">
    <source>
        <dbReference type="ARBA" id="ARBA00022833"/>
    </source>
</evidence>
<dbReference type="PROSITE" id="PS01360">
    <property type="entry name" value="ZF_MYND_1"/>
    <property type="match status" value="1"/>
</dbReference>
<sequence>MASITMDPPHIVNTGVACAACFTVAPGKLLRCGACDGAWYCNQDCQRKHFKDHKPFCRALRLWGSLQKDLPLESWPRTARDFYVQRTNCHRILEPMLRRPLSRAELRAILGEAKCSVCMSTRAQLAKNSSAVRPAAAAVTATSETTATISATFDGNNSSNGCGTVAAARDHISAMKLKDTATRPNASAAGGAKSNGAAADAAVGALSCCPHCHWGWVCSEHREAYLAGPHAAVCMSYQDMNESQLLTQRYLTATGRLPNYVPDKLRPVGQWGASSWEPVPTGWLAYQAWRPLPAFDSAMMCLLTKRMSQAMTVIQALQHHYSREQLAARTHFEVHVLGASAFEVPADRVWEEILNLMPPLLEPLEGPRPQVATASNLNAGVGATCSFVPEAAAGNAIPTASSKAGASGAASVAAAPAAAAAAAAGAAAAVATAAPAVLAAGVNGNCVITKANGGTAAAAAAVTSIRTLHVAFVGPELQDIIVEESDGRALPQGTSLSVPPPPPGRELLYSYHLCTYQEFAAGRRRHR</sequence>
<evidence type="ECO:0000313" key="7">
    <source>
        <dbReference type="Proteomes" id="UP000747110"/>
    </source>
</evidence>